<protein>
    <submittedName>
        <fullName evidence="4">Formylglycine-generating enzyme family protein</fullName>
    </submittedName>
</protein>
<comment type="caution">
    <text evidence="4">The sequence shown here is derived from an EMBL/GenBank/DDBJ whole genome shotgun (WGS) entry which is preliminary data.</text>
</comment>
<name>A0ABS7A7X6_9PROT</name>
<evidence type="ECO:0000313" key="4">
    <source>
        <dbReference type="EMBL" id="MBW6397862.1"/>
    </source>
</evidence>
<evidence type="ECO:0000313" key="5">
    <source>
        <dbReference type="Proteomes" id="UP001196565"/>
    </source>
</evidence>
<feature type="chain" id="PRO_5045246743" evidence="2">
    <location>
        <begin position="24"/>
        <end position="316"/>
    </location>
</feature>
<evidence type="ECO:0000259" key="3">
    <source>
        <dbReference type="Pfam" id="PF03781"/>
    </source>
</evidence>
<keyword evidence="5" id="KW-1185">Reference proteome</keyword>
<accession>A0ABS7A7X6</accession>
<dbReference type="PANTHER" id="PTHR23150">
    <property type="entry name" value="SULFATASE MODIFYING FACTOR 1, 2"/>
    <property type="match status" value="1"/>
</dbReference>
<dbReference type="InterPro" id="IPR051043">
    <property type="entry name" value="Sulfatase_Mod_Factor_Kinase"/>
</dbReference>
<feature type="region of interest" description="Disordered" evidence="1">
    <location>
        <begin position="50"/>
        <end position="71"/>
    </location>
</feature>
<dbReference type="Pfam" id="PF03781">
    <property type="entry name" value="FGE-sulfatase"/>
    <property type="match status" value="1"/>
</dbReference>
<evidence type="ECO:0000256" key="1">
    <source>
        <dbReference type="SAM" id="MobiDB-lite"/>
    </source>
</evidence>
<reference evidence="4 5" key="1">
    <citation type="submission" date="2021-07" db="EMBL/GenBank/DDBJ databases">
        <authorList>
            <person name="So Y."/>
        </authorList>
    </citation>
    <scope>NUCLEOTIDE SEQUENCE [LARGE SCALE GENOMIC DNA]</scope>
    <source>
        <strain evidence="4 5">HJA6</strain>
    </source>
</reference>
<dbReference type="EMBL" id="JAHYBZ010000002">
    <property type="protein sequence ID" value="MBW6397862.1"/>
    <property type="molecule type" value="Genomic_DNA"/>
</dbReference>
<dbReference type="RefSeq" id="WP_219762439.1">
    <property type="nucleotide sequence ID" value="NZ_JAHYBZ010000002.1"/>
</dbReference>
<organism evidence="4 5">
    <name type="scientific">Roseomonas alba</name>
    <dbReference type="NCBI Taxonomy" id="2846776"/>
    <lineage>
        <taxon>Bacteria</taxon>
        <taxon>Pseudomonadati</taxon>
        <taxon>Pseudomonadota</taxon>
        <taxon>Alphaproteobacteria</taxon>
        <taxon>Acetobacterales</taxon>
        <taxon>Roseomonadaceae</taxon>
        <taxon>Roseomonas</taxon>
    </lineage>
</organism>
<feature type="signal peptide" evidence="2">
    <location>
        <begin position="1"/>
        <end position="23"/>
    </location>
</feature>
<dbReference type="Gene3D" id="3.90.1580.10">
    <property type="entry name" value="paralog of FGE (formylglycine-generating enzyme)"/>
    <property type="match status" value="1"/>
</dbReference>
<dbReference type="InterPro" id="IPR016187">
    <property type="entry name" value="CTDL_fold"/>
</dbReference>
<keyword evidence="2" id="KW-0732">Signal</keyword>
<evidence type="ECO:0000256" key="2">
    <source>
        <dbReference type="SAM" id="SignalP"/>
    </source>
</evidence>
<proteinExistence type="predicted"/>
<dbReference type="PANTHER" id="PTHR23150:SF35">
    <property type="entry name" value="BLL6746 PROTEIN"/>
    <property type="match status" value="1"/>
</dbReference>
<dbReference type="Proteomes" id="UP001196565">
    <property type="component" value="Unassembled WGS sequence"/>
</dbReference>
<dbReference type="InterPro" id="IPR005532">
    <property type="entry name" value="SUMF_dom"/>
</dbReference>
<gene>
    <name evidence="4" type="ORF">KPL78_08405</name>
</gene>
<sequence>MPRSCLLLLMFVVLALLGGPAGAKNAPPDNADCERCPDMVDLPGGTFTMGVPSGEEEREGVPADVRGRSSPQRRITIAPGLAMSRTPITRGQFAAFVAETGRAPGTGCWTFVNNGATYEYVERPNLDWRDPGFPQTDEHPVVCVSWQDAEAYAAWLTRTTGKPYRLPSEAEWEYAARAGTITARYWGDAAVGACEYGNVLDLTLMRRMNLDPRPQFTFRCNDLYAYTAPVGSFRPNAFGLYDMLGNVWQWTLDCLNPTLDGQPLDGSARLTGDCDSRAMRGGSWGHLPWYVRAGNRVRGQAVDRYTFAGIRVVRDR</sequence>
<dbReference type="InterPro" id="IPR042095">
    <property type="entry name" value="SUMF_sf"/>
</dbReference>
<feature type="domain" description="Sulfatase-modifying factor enzyme-like" evidence="3">
    <location>
        <begin position="36"/>
        <end position="314"/>
    </location>
</feature>
<dbReference type="SUPFAM" id="SSF56436">
    <property type="entry name" value="C-type lectin-like"/>
    <property type="match status" value="1"/>
</dbReference>